<reference evidence="1" key="1">
    <citation type="submission" date="2009-01" db="EMBL/GenBank/DDBJ databases">
        <title>The Genome Sequence of Brucella pinnipedialis M292/94/1.</title>
        <authorList>
            <consortium name="The Broad Institute Genome Sequencing Platform"/>
            <person name="Ward D."/>
            <person name="Young S.K."/>
            <person name="Kodira C.D."/>
            <person name="Zeng Q."/>
            <person name="Koehrsen M."/>
            <person name="Alvarado L."/>
            <person name="Berlin A."/>
            <person name="Borenstein D."/>
            <person name="Chen Z."/>
            <person name="Engels R."/>
            <person name="Freedman E."/>
            <person name="Gellesch M."/>
            <person name="Goldberg J."/>
            <person name="Griggs A."/>
            <person name="Gujja S."/>
            <person name="Heiman D."/>
            <person name="Hepburn T."/>
            <person name="Howarth C."/>
            <person name="Jen D."/>
            <person name="Larson L."/>
            <person name="Lewis B."/>
            <person name="Mehta T."/>
            <person name="Park D."/>
            <person name="Pearson M."/>
            <person name="Roberts A."/>
            <person name="Saif S."/>
            <person name="Shea T."/>
            <person name="Shenoy N."/>
            <person name="Sisk P."/>
            <person name="Stolte C."/>
            <person name="Sykes S."/>
            <person name="Walk T."/>
            <person name="White J."/>
            <person name="Yandava C."/>
            <person name="Whatmore A.M."/>
            <person name="Perrett L.L."/>
            <person name="O'Callaghan D."/>
            <person name="Nusbaum C."/>
            <person name="Galagan J."/>
            <person name="Birren B."/>
        </authorList>
    </citation>
    <scope>NUCLEOTIDE SEQUENCE [LARGE SCALE GENOMIC DNA]</scope>
    <source>
        <strain evidence="1">M292/94/1</strain>
    </source>
</reference>
<protein>
    <submittedName>
        <fullName evidence="1">Uncharacterized protein</fullName>
    </submittedName>
</protein>
<name>A0A0E1X910_9HYPH</name>
<dbReference type="HOGENOM" id="CLU_2951262_0_0_5"/>
<dbReference type="GeneID" id="71764591"/>
<dbReference type="Proteomes" id="UP000004659">
    <property type="component" value="Unassembled WGS sequence"/>
</dbReference>
<evidence type="ECO:0000313" key="1">
    <source>
        <dbReference type="EMBL" id="EEZ29722.1"/>
    </source>
</evidence>
<dbReference type="RefSeq" id="WP_002964784.1">
    <property type="nucleotide sequence ID" value="NZ_EQ999542.1"/>
</dbReference>
<organism evidence="1">
    <name type="scientific">Brucella pinnipedialis M292/94/1</name>
    <dbReference type="NCBI Taxonomy" id="520462"/>
    <lineage>
        <taxon>Bacteria</taxon>
        <taxon>Pseudomonadati</taxon>
        <taxon>Pseudomonadota</taxon>
        <taxon>Alphaproteobacteria</taxon>
        <taxon>Hyphomicrobiales</taxon>
        <taxon>Brucellaceae</taxon>
        <taxon>Brucella/Ochrobactrum group</taxon>
        <taxon>Brucella</taxon>
    </lineage>
</organism>
<accession>A0A0E1X910</accession>
<gene>
    <name evidence="1" type="ORF">BALG_03065</name>
</gene>
<sequence>MADCHNQGGKAVFLPHFDSKPYGRIAVGRPGLQMRFASGHISGRKKTLTIIFEPVLTSI</sequence>
<proteinExistence type="predicted"/>
<dbReference type="EMBL" id="EQ999542">
    <property type="protein sequence ID" value="EEZ29722.1"/>
    <property type="molecule type" value="Genomic_DNA"/>
</dbReference>
<dbReference type="AlphaFoldDB" id="A0A0E1X910"/>